<dbReference type="EMBL" id="DS022304">
    <property type="protein sequence ID" value="OAJ40467.1"/>
    <property type="molecule type" value="Genomic_DNA"/>
</dbReference>
<dbReference type="OrthoDB" id="3344830at2759"/>
<evidence type="ECO:0000256" key="9">
    <source>
        <dbReference type="ARBA" id="ARBA00023328"/>
    </source>
</evidence>
<dbReference type="STRING" id="403673.A0A177WK18"/>
<dbReference type="Pfam" id="PF08286">
    <property type="entry name" value="Spc24"/>
    <property type="match status" value="1"/>
</dbReference>
<dbReference type="GO" id="GO:0051301">
    <property type="term" value="P:cell division"/>
    <property type="evidence" value="ECO:0007669"/>
    <property type="project" value="UniProtKB-UniRule"/>
</dbReference>
<evidence type="ECO:0000256" key="6">
    <source>
        <dbReference type="ARBA" id="ARBA00023054"/>
    </source>
</evidence>
<dbReference type="Gene3D" id="3.30.160.430">
    <property type="match status" value="1"/>
</dbReference>
<dbReference type="CDD" id="cd11565">
    <property type="entry name" value="RWD_Spc24"/>
    <property type="match status" value="1"/>
</dbReference>
<keyword evidence="5 10" id="KW-0995">Kinetochore</keyword>
<accession>A0A177WK18</accession>
<reference evidence="12 13" key="1">
    <citation type="submission" date="2006-10" db="EMBL/GenBank/DDBJ databases">
        <title>The Genome Sequence of Batrachochytrium dendrobatidis JEL423.</title>
        <authorList>
            <consortium name="The Broad Institute Genome Sequencing Platform"/>
            <person name="Birren B."/>
            <person name="Lander E."/>
            <person name="Galagan J."/>
            <person name="Cuomo C."/>
            <person name="Devon K."/>
            <person name="Jaffe D."/>
            <person name="Butler J."/>
            <person name="Alvarez P."/>
            <person name="Gnerre S."/>
            <person name="Grabherr M."/>
            <person name="Kleber M."/>
            <person name="Mauceli E."/>
            <person name="Brockman W."/>
            <person name="Young S."/>
            <person name="LaButti K."/>
            <person name="Sykes S."/>
            <person name="DeCaprio D."/>
            <person name="Crawford M."/>
            <person name="Koehrsen M."/>
            <person name="Engels R."/>
            <person name="Montgomery P."/>
            <person name="Pearson M."/>
            <person name="Howarth C."/>
            <person name="Larson L."/>
            <person name="White J."/>
            <person name="O'Leary S."/>
            <person name="Kodira C."/>
            <person name="Zeng Q."/>
            <person name="Yandava C."/>
            <person name="Alvarado L."/>
            <person name="Longcore J."/>
            <person name="James T."/>
        </authorList>
    </citation>
    <scope>NUCLEOTIDE SEQUENCE [LARGE SCALE GENOMIC DNA]</scope>
    <source>
        <strain evidence="12 13">JEL423</strain>
    </source>
</reference>
<comment type="function">
    <text evidence="10">Acts as a component of the essential kinetochore-associated NDC80 complex, which is required for chromosome segregation and spindle checkpoint activity.</text>
</comment>
<evidence type="ECO:0000256" key="4">
    <source>
        <dbReference type="ARBA" id="ARBA00022776"/>
    </source>
</evidence>
<dbReference type="Proteomes" id="UP000077115">
    <property type="component" value="Unassembled WGS sequence"/>
</dbReference>
<dbReference type="AlphaFoldDB" id="A0A177WK18"/>
<dbReference type="GO" id="GO:0008017">
    <property type="term" value="F:microtubule binding"/>
    <property type="evidence" value="ECO:0007669"/>
    <property type="project" value="TreeGrafter"/>
</dbReference>
<sequence>MPAPDDVQQESGSDQTAKETHDILYSLLDRLRIGADAASLRSLLQTLSQTTSVRTRVLSDTQDSIQGLERQLEQAKLQAQSSEQALAQRNHTDTMLSLDRTKFATAKSVSDLTDLLADAEKELRLLQQEVEEVEMDEAVFKQRSVCPEKLKAQVYSQLGLQLIRDTNGQYTQFITSSKRNNDIQTFDISSEYSQYYYANMIWELIKED</sequence>
<dbReference type="VEuPathDB" id="FungiDB:BDEG_24197"/>
<evidence type="ECO:0000256" key="5">
    <source>
        <dbReference type="ARBA" id="ARBA00022838"/>
    </source>
</evidence>
<comment type="subunit">
    <text evidence="10">Component of the NDC80 complex.</text>
</comment>
<dbReference type="PANTHER" id="PTHR22142:SF2">
    <property type="entry name" value="KINETOCHORE PROTEIN SPC24"/>
    <property type="match status" value="1"/>
</dbReference>
<dbReference type="GO" id="GO:0005634">
    <property type="term" value="C:nucleus"/>
    <property type="evidence" value="ECO:0007669"/>
    <property type="project" value="UniProtKB-SubCell"/>
</dbReference>
<dbReference type="InterPro" id="IPR013252">
    <property type="entry name" value="Ndc80_Spc24"/>
</dbReference>
<comment type="subcellular location">
    <subcellularLocation>
        <location evidence="10">Nucleus</location>
    </subcellularLocation>
    <subcellularLocation>
        <location evidence="10">Chromosome</location>
        <location evidence="10">Centromere</location>
        <location evidence="10">Kinetochore</location>
    </subcellularLocation>
</comment>
<evidence type="ECO:0000313" key="12">
    <source>
        <dbReference type="EMBL" id="OAJ40467.1"/>
    </source>
</evidence>
<reference evidence="12 13" key="2">
    <citation type="submission" date="2016-05" db="EMBL/GenBank/DDBJ databases">
        <title>Lineage-specific infection strategies underlie the spectrum of fungal disease in amphibians.</title>
        <authorList>
            <person name="Cuomo C.A."/>
            <person name="Farrer R.A."/>
            <person name="James T."/>
            <person name="Longcore J."/>
            <person name="Birren B."/>
        </authorList>
    </citation>
    <scope>NUCLEOTIDE SEQUENCE [LARGE SCALE GENOMIC DNA]</scope>
    <source>
        <strain evidence="12 13">JEL423</strain>
    </source>
</reference>
<evidence type="ECO:0000256" key="3">
    <source>
        <dbReference type="ARBA" id="ARBA00022618"/>
    </source>
</evidence>
<evidence type="ECO:0000256" key="11">
    <source>
        <dbReference type="SAM" id="Coils"/>
    </source>
</evidence>
<keyword evidence="8 10" id="KW-0131">Cell cycle</keyword>
<dbReference type="PANTHER" id="PTHR22142">
    <property type="match status" value="1"/>
</dbReference>
<proteinExistence type="inferred from homology"/>
<evidence type="ECO:0000256" key="1">
    <source>
        <dbReference type="ARBA" id="ARBA00007804"/>
    </source>
</evidence>
<dbReference type="GO" id="GO:0031262">
    <property type="term" value="C:Ndc80 complex"/>
    <property type="evidence" value="ECO:0007669"/>
    <property type="project" value="TreeGrafter"/>
</dbReference>
<keyword evidence="3 10" id="KW-0132">Cell division</keyword>
<gene>
    <name evidence="12" type="ORF">BDEG_24197</name>
</gene>
<protein>
    <recommendedName>
        <fullName evidence="10">Kinetochore protein Spc24</fullName>
    </recommendedName>
</protein>
<feature type="coiled-coil region" evidence="11">
    <location>
        <begin position="58"/>
        <end position="85"/>
    </location>
</feature>
<evidence type="ECO:0000313" key="13">
    <source>
        <dbReference type="Proteomes" id="UP000077115"/>
    </source>
</evidence>
<feature type="coiled-coil region" evidence="11">
    <location>
        <begin position="109"/>
        <end position="143"/>
    </location>
</feature>
<keyword evidence="4 10" id="KW-0498">Mitosis</keyword>
<dbReference type="InterPro" id="IPR038066">
    <property type="entry name" value="Spc24_Fungi_globular_sf"/>
</dbReference>
<comment type="similarity">
    <text evidence="1 10">Belongs to the SPC24 family.</text>
</comment>
<organism evidence="12 13">
    <name type="scientific">Batrachochytrium dendrobatidis (strain JEL423)</name>
    <dbReference type="NCBI Taxonomy" id="403673"/>
    <lineage>
        <taxon>Eukaryota</taxon>
        <taxon>Fungi</taxon>
        <taxon>Fungi incertae sedis</taxon>
        <taxon>Chytridiomycota</taxon>
        <taxon>Chytridiomycota incertae sedis</taxon>
        <taxon>Chytridiomycetes</taxon>
        <taxon>Rhizophydiales</taxon>
        <taxon>Rhizophydiales incertae sedis</taxon>
        <taxon>Batrachochytrium</taxon>
    </lineage>
</organism>
<dbReference type="SUPFAM" id="SSF143026">
    <property type="entry name" value="Kinetochore globular domain"/>
    <property type="match status" value="1"/>
</dbReference>
<evidence type="ECO:0000256" key="8">
    <source>
        <dbReference type="ARBA" id="ARBA00023306"/>
    </source>
</evidence>
<keyword evidence="6 11" id="KW-0175">Coiled coil</keyword>
<name>A0A177WK18_BATDL</name>
<keyword evidence="2 10" id="KW-0158">Chromosome</keyword>
<keyword evidence="7 10" id="KW-0539">Nucleus</keyword>
<evidence type="ECO:0000256" key="2">
    <source>
        <dbReference type="ARBA" id="ARBA00022454"/>
    </source>
</evidence>
<dbReference type="GO" id="GO:0007059">
    <property type="term" value="P:chromosome segregation"/>
    <property type="evidence" value="ECO:0007669"/>
    <property type="project" value="TreeGrafter"/>
</dbReference>
<evidence type="ECO:0000256" key="7">
    <source>
        <dbReference type="ARBA" id="ARBA00023242"/>
    </source>
</evidence>
<keyword evidence="9 10" id="KW-0137">Centromere</keyword>
<evidence type="ECO:0000256" key="10">
    <source>
        <dbReference type="RuleBase" id="RU368011"/>
    </source>
</evidence>